<keyword evidence="6" id="KW-0378">Hydrolase</keyword>
<dbReference type="Proteomes" id="UP000051295">
    <property type="component" value="Unassembled WGS sequence"/>
</dbReference>
<dbReference type="EMBL" id="LAXJ01000002">
    <property type="protein sequence ID" value="KRS14481.1"/>
    <property type="molecule type" value="Genomic_DNA"/>
</dbReference>
<dbReference type="SMART" id="SM00987">
    <property type="entry name" value="UreE_C"/>
    <property type="match status" value="1"/>
</dbReference>
<evidence type="ECO:0000256" key="3">
    <source>
        <dbReference type="ARBA" id="ARBA00022485"/>
    </source>
</evidence>
<name>A0A0T5P037_9RHOB</name>
<keyword evidence="3" id="KW-0004">4Fe-4S</keyword>
<dbReference type="GO" id="GO:0051539">
    <property type="term" value="F:4 iron, 4 sulfur cluster binding"/>
    <property type="evidence" value="ECO:0007669"/>
    <property type="project" value="UniProtKB-KW"/>
</dbReference>
<keyword evidence="4" id="KW-0479">Metal-binding</keyword>
<evidence type="ECO:0000256" key="4">
    <source>
        <dbReference type="ARBA" id="ARBA00022723"/>
    </source>
</evidence>
<sequence>MMYRVTLPALGFFEAWRDAARRLLTHAVPPDQVEWGRGEDASLFPADPLPDADGPHAVTTTKEFLSLARTALCHTGTEAPTLLYQALHRHQTNRRALSNPADPIARKLSVLQKSVRRDIHKMHAFVRFRELPTEGNRRSFGAWFEPDHHILETGTPFFAKRFADMDWMIATPQGVARFEDGTHTFHPPAARPDLPEDASEALWGTYFANIFNPARLHLQAMRSEMPLKYWKNLPETDLIPGMLADAEARVEKMRAAMPTEVPAHAERILSRLPQPKVADLPQCMEDARTAAMHCKRCGLCEAATQTVWGRGYAQADLMIVGEQPGDGEDLAGKPFVGPAGKLLTELMDEAKVGDSWMTNAVKHFKFRPTGKRRMHQNPDRHEIDHCRWWLDLERRFVQPTLTVALGGSAAYALTGNDAPLKARRGQIETAHDDGAVLVTWHPSYILRLDGSAAATARAELLDDLAAAAEVIRSDQGSSHPVTAALGA</sequence>
<protein>
    <recommendedName>
        <fullName evidence="2">Type-4 uracil-DNA glycosylase</fullName>
    </recommendedName>
</protein>
<dbReference type="InterPro" id="IPR025404">
    <property type="entry name" value="DUF4130"/>
</dbReference>
<evidence type="ECO:0000313" key="11">
    <source>
        <dbReference type="EMBL" id="KRS14481.1"/>
    </source>
</evidence>
<dbReference type="PANTHER" id="PTHR33693">
    <property type="entry name" value="TYPE-5 URACIL-DNA GLYCOSYLASE"/>
    <property type="match status" value="1"/>
</dbReference>
<evidence type="ECO:0000256" key="6">
    <source>
        <dbReference type="ARBA" id="ARBA00022801"/>
    </source>
</evidence>
<dbReference type="CDD" id="cd10030">
    <property type="entry name" value="UDG-F4_TTUDGA_SPO1dp_like"/>
    <property type="match status" value="1"/>
</dbReference>
<comment type="similarity">
    <text evidence="1">Belongs to the uracil-DNA glycosylase (UDG) superfamily. Type 4 (UDGa) family.</text>
</comment>
<evidence type="ECO:0000256" key="8">
    <source>
        <dbReference type="ARBA" id="ARBA00023014"/>
    </source>
</evidence>
<accession>A0A0T5P037</accession>
<dbReference type="NCBIfam" id="TIGR03914">
    <property type="entry name" value="UDG_fam_dom"/>
    <property type="match status" value="1"/>
</dbReference>
<dbReference type="SMART" id="SM00986">
    <property type="entry name" value="UDG"/>
    <property type="match status" value="1"/>
</dbReference>
<dbReference type="GO" id="GO:0046872">
    <property type="term" value="F:metal ion binding"/>
    <property type="evidence" value="ECO:0007669"/>
    <property type="project" value="UniProtKB-KW"/>
</dbReference>
<evidence type="ECO:0000313" key="12">
    <source>
        <dbReference type="Proteomes" id="UP000051295"/>
    </source>
</evidence>
<keyword evidence="5" id="KW-0227">DNA damage</keyword>
<evidence type="ECO:0000256" key="1">
    <source>
        <dbReference type="ARBA" id="ARBA00006521"/>
    </source>
</evidence>
<organism evidence="11 12">
    <name type="scientific">Roseovarius atlanticus</name>
    <dbReference type="NCBI Taxonomy" id="1641875"/>
    <lineage>
        <taxon>Bacteria</taxon>
        <taxon>Pseudomonadati</taxon>
        <taxon>Pseudomonadota</taxon>
        <taxon>Alphaproteobacteria</taxon>
        <taxon>Rhodobacterales</taxon>
        <taxon>Roseobacteraceae</taxon>
        <taxon>Roseovarius</taxon>
    </lineage>
</organism>
<feature type="domain" description="Uracil-DNA glycosylase-like" evidence="10">
    <location>
        <begin position="308"/>
        <end position="461"/>
    </location>
</feature>
<comment type="caution">
    <text evidence="11">The sequence shown here is derived from an EMBL/GenBank/DDBJ whole genome shotgun (WGS) entry which is preliminary data.</text>
</comment>
<dbReference type="Pfam" id="PF03167">
    <property type="entry name" value="UDG"/>
    <property type="match status" value="1"/>
</dbReference>
<dbReference type="GO" id="GO:0097506">
    <property type="term" value="F:deaminated base DNA N-glycosylase activity"/>
    <property type="evidence" value="ECO:0007669"/>
    <property type="project" value="UniProtKB-ARBA"/>
</dbReference>
<dbReference type="PATRIC" id="fig|1641875.4.peg.1454"/>
<proteinExistence type="inferred from homology"/>
<reference evidence="11 12" key="1">
    <citation type="submission" date="2015-04" db="EMBL/GenBank/DDBJ databases">
        <title>The draft genome sequence of Roseovarius sp.R12b.</title>
        <authorList>
            <person name="Li G."/>
            <person name="Lai Q."/>
            <person name="Shao Z."/>
            <person name="Yan P."/>
        </authorList>
    </citation>
    <scope>NUCLEOTIDE SEQUENCE [LARGE SCALE GENOMIC DNA]</scope>
    <source>
        <strain evidence="11 12">R12B</strain>
    </source>
</reference>
<keyword evidence="8" id="KW-0411">Iron-sulfur</keyword>
<dbReference type="InterPro" id="IPR036895">
    <property type="entry name" value="Uracil-DNA_glycosylase-like_sf"/>
</dbReference>
<dbReference type="AlphaFoldDB" id="A0A0T5P037"/>
<keyword evidence="9" id="KW-0234">DNA repair</keyword>
<dbReference type="InterPro" id="IPR051536">
    <property type="entry name" value="UDG_Type-4/5"/>
</dbReference>
<dbReference type="InterPro" id="IPR023875">
    <property type="entry name" value="DNA_repair_put"/>
</dbReference>
<evidence type="ECO:0000256" key="2">
    <source>
        <dbReference type="ARBA" id="ARBA00019403"/>
    </source>
</evidence>
<dbReference type="GO" id="GO:0006281">
    <property type="term" value="P:DNA repair"/>
    <property type="evidence" value="ECO:0007669"/>
    <property type="project" value="UniProtKB-KW"/>
</dbReference>
<keyword evidence="12" id="KW-1185">Reference proteome</keyword>
<dbReference type="Gene3D" id="3.40.470.10">
    <property type="entry name" value="Uracil-DNA glycosylase-like domain"/>
    <property type="match status" value="1"/>
</dbReference>
<dbReference type="STRING" id="1641875.XM53_01825"/>
<dbReference type="Pfam" id="PF13566">
    <property type="entry name" value="DUF4130"/>
    <property type="match status" value="1"/>
</dbReference>
<evidence type="ECO:0000256" key="5">
    <source>
        <dbReference type="ARBA" id="ARBA00022763"/>
    </source>
</evidence>
<dbReference type="InterPro" id="IPR005273">
    <property type="entry name" value="Ura-DNA_glyco_family4"/>
</dbReference>
<dbReference type="SUPFAM" id="SSF52141">
    <property type="entry name" value="Uracil-DNA glycosylase-like"/>
    <property type="match status" value="1"/>
</dbReference>
<evidence type="ECO:0000256" key="9">
    <source>
        <dbReference type="ARBA" id="ARBA00023204"/>
    </source>
</evidence>
<dbReference type="NCBIfam" id="TIGR03915">
    <property type="entry name" value="SAM_7_link_chp"/>
    <property type="match status" value="1"/>
</dbReference>
<keyword evidence="7" id="KW-0408">Iron</keyword>
<gene>
    <name evidence="11" type="ORF">XM53_01825</name>
</gene>
<dbReference type="InterPro" id="IPR005122">
    <property type="entry name" value="Uracil-DNA_glycosylase-like"/>
</dbReference>
<evidence type="ECO:0000259" key="10">
    <source>
        <dbReference type="SMART" id="SM00986"/>
    </source>
</evidence>
<dbReference type="PANTHER" id="PTHR33693:SF9">
    <property type="entry name" value="TYPE-4 URACIL-DNA GLYCOSYLASE"/>
    <property type="match status" value="1"/>
</dbReference>
<evidence type="ECO:0000256" key="7">
    <source>
        <dbReference type="ARBA" id="ARBA00023004"/>
    </source>
</evidence>